<dbReference type="EMBL" id="BDMD01000001">
    <property type="protein sequence ID" value="GBF08284.1"/>
    <property type="molecule type" value="Genomic_DNA"/>
</dbReference>
<evidence type="ECO:0000313" key="1">
    <source>
        <dbReference type="EMBL" id="GBF08284.1"/>
    </source>
</evidence>
<reference evidence="1 2" key="1">
    <citation type="submission" date="2017-02" db="EMBL/GenBank/DDBJ databases">
        <title>isolation and characterization of a novel temperate virus Aeropyrum globular virus 1 infecting hyperthermophilic archaeon Aeropyrum.</title>
        <authorList>
            <person name="Yumiya M."/>
            <person name="Yoshida T."/>
            <person name="Sako Y."/>
        </authorList>
    </citation>
    <scope>NUCLEOTIDE SEQUENCE [LARGE SCALE GENOMIC DNA]</scope>
    <source>
        <strain evidence="1 2">YK1-12-2013</strain>
    </source>
</reference>
<sequence>MLYLPEAVLEGRVVKLGRTQLFVLAALERLGGRSRFAAIVKEYLELMGLDSGIANRERYKNRVWQALRRLVARGLVGHANGVYWLSGPIARTRLFVENFRGVNEYGKTVQVWSKRDHGYALPLEEALELAAVRGVKRVVQIEIDELLGDSKTLDSLGVSIIKLYKDKSPPYNNKWKLEVSLENPPLLPDTSRITDWVKAFLKAKLEARRLTK</sequence>
<proteinExistence type="predicted"/>
<evidence type="ECO:0000313" key="2">
    <source>
        <dbReference type="Proteomes" id="UP000291213"/>
    </source>
</evidence>
<gene>
    <name evidence="1" type="ORF">apy_00090</name>
</gene>
<accession>A0A401H7A8</accession>
<name>A0A401H7A8_AERPX</name>
<comment type="caution">
    <text evidence="1">The sequence shown here is derived from an EMBL/GenBank/DDBJ whole genome shotgun (WGS) entry which is preliminary data.</text>
</comment>
<dbReference type="Proteomes" id="UP000291213">
    <property type="component" value="Unassembled WGS sequence"/>
</dbReference>
<organism evidence="1 2">
    <name type="scientific">Aeropyrum pernix</name>
    <dbReference type="NCBI Taxonomy" id="56636"/>
    <lineage>
        <taxon>Archaea</taxon>
        <taxon>Thermoproteota</taxon>
        <taxon>Thermoprotei</taxon>
        <taxon>Desulfurococcales</taxon>
        <taxon>Desulfurococcaceae</taxon>
        <taxon>Aeropyrum</taxon>
    </lineage>
</organism>
<dbReference type="AlphaFoldDB" id="A0A401H7A8"/>
<protein>
    <submittedName>
        <fullName evidence="1">Uncharacterized protein</fullName>
    </submittedName>
</protein>